<dbReference type="SUPFAM" id="SSF52794">
    <property type="entry name" value="PTS system IIB component-like"/>
    <property type="match status" value="1"/>
</dbReference>
<evidence type="ECO:0000259" key="7">
    <source>
        <dbReference type="PROSITE" id="PS51099"/>
    </source>
</evidence>
<evidence type="ECO:0000313" key="9">
    <source>
        <dbReference type="EMBL" id="GHI01668.1"/>
    </source>
</evidence>
<dbReference type="EMBL" id="BNDS01000059">
    <property type="protein sequence ID" value="GHI01668.1"/>
    <property type="molecule type" value="Genomic_DNA"/>
</dbReference>
<keyword evidence="1" id="KW-0808">Transferase</keyword>
<keyword evidence="3" id="KW-0805">Transcription regulation</keyword>
<dbReference type="InterPro" id="IPR016152">
    <property type="entry name" value="PTrfase/Anion_transptr"/>
</dbReference>
<dbReference type="PANTHER" id="PTHR30185:SF12">
    <property type="entry name" value="TRANSCRIPTIONAL REGULATOR MANR"/>
    <property type="match status" value="1"/>
</dbReference>
<dbReference type="SUPFAM" id="SSF55804">
    <property type="entry name" value="Phoshotransferase/anion transport protein"/>
    <property type="match status" value="1"/>
</dbReference>
<dbReference type="InterPro" id="IPR011608">
    <property type="entry name" value="PRD"/>
</dbReference>
<protein>
    <submittedName>
        <fullName evidence="9">Transcriptional regulator ManR</fullName>
    </submittedName>
</protein>
<dbReference type="InterPro" id="IPR013011">
    <property type="entry name" value="PTS_EIIB_2"/>
</dbReference>
<feature type="domain" description="HTH deoR-type" evidence="5">
    <location>
        <begin position="3"/>
        <end position="64"/>
    </location>
</feature>
<dbReference type="Pfam" id="PF00359">
    <property type="entry name" value="PTS_EIIA_2"/>
    <property type="match status" value="1"/>
</dbReference>
<feature type="domain" description="PTS EIIB type-2" evidence="7">
    <location>
        <begin position="402"/>
        <end position="492"/>
    </location>
</feature>
<dbReference type="PROSITE" id="PS51372">
    <property type="entry name" value="PRD_2"/>
    <property type="match status" value="2"/>
</dbReference>
<evidence type="ECO:0000256" key="2">
    <source>
        <dbReference type="ARBA" id="ARBA00022737"/>
    </source>
</evidence>
<dbReference type="InterPro" id="IPR036388">
    <property type="entry name" value="WH-like_DNA-bd_sf"/>
</dbReference>
<keyword evidence="10" id="KW-1185">Reference proteome</keyword>
<dbReference type="RefSeq" id="WP_191277306.1">
    <property type="nucleotide sequence ID" value="NZ_BNDS01000059.1"/>
</dbReference>
<dbReference type="CDD" id="cd05568">
    <property type="entry name" value="PTS_IIB_bgl_like"/>
    <property type="match status" value="1"/>
</dbReference>
<dbReference type="CDD" id="cd00211">
    <property type="entry name" value="PTS_IIA_fru"/>
    <property type="match status" value="1"/>
</dbReference>
<dbReference type="Pfam" id="PF08279">
    <property type="entry name" value="HTH_11"/>
    <property type="match status" value="1"/>
</dbReference>
<dbReference type="PROSITE" id="PS51099">
    <property type="entry name" value="PTS_EIIB_TYPE_2"/>
    <property type="match status" value="1"/>
</dbReference>
<evidence type="ECO:0000313" key="10">
    <source>
        <dbReference type="Proteomes" id="UP000637074"/>
    </source>
</evidence>
<dbReference type="PROSITE" id="PS51000">
    <property type="entry name" value="HTH_DEOR_2"/>
    <property type="match status" value="1"/>
</dbReference>
<dbReference type="Proteomes" id="UP000637074">
    <property type="component" value="Unassembled WGS sequence"/>
</dbReference>
<dbReference type="PROSITE" id="PS00372">
    <property type="entry name" value="PTS_EIIA_TYPE_2_HIS"/>
    <property type="match status" value="1"/>
</dbReference>
<dbReference type="Gene3D" id="1.10.10.10">
    <property type="entry name" value="Winged helix-like DNA-binding domain superfamily/Winged helix DNA-binding domain"/>
    <property type="match status" value="2"/>
</dbReference>
<gene>
    <name evidence="9" type="primary">manR</name>
    <name evidence="9" type="ORF">AM1BK_52100</name>
</gene>
<dbReference type="Gene3D" id="1.10.1790.10">
    <property type="entry name" value="PRD domain"/>
    <property type="match status" value="2"/>
</dbReference>
<feature type="domain" description="PTS EIIA type-2" evidence="6">
    <location>
        <begin position="501"/>
        <end position="640"/>
    </location>
</feature>
<keyword evidence="4" id="KW-0804">Transcription</keyword>
<dbReference type="Gene3D" id="3.40.50.2300">
    <property type="match status" value="1"/>
</dbReference>
<dbReference type="InterPro" id="IPR050661">
    <property type="entry name" value="BglG_antiterminators"/>
</dbReference>
<dbReference type="InterPro" id="IPR036634">
    <property type="entry name" value="PRD_sf"/>
</dbReference>
<evidence type="ECO:0000259" key="8">
    <source>
        <dbReference type="PROSITE" id="PS51372"/>
    </source>
</evidence>
<reference evidence="9 10" key="1">
    <citation type="journal article" date="2022" name="Int. J. Syst. Evol. Microbiol.">
        <title>Neobacillus kokaensis sp. nov., isolated from soil.</title>
        <authorList>
            <person name="Yuki K."/>
            <person name="Matsubara H."/>
            <person name="Yamaguchi S."/>
        </authorList>
    </citation>
    <scope>NUCLEOTIDE SEQUENCE [LARGE SCALE GENOMIC DNA]</scope>
    <source>
        <strain evidence="9 10">LOB 377</strain>
    </source>
</reference>
<dbReference type="InterPro" id="IPR001034">
    <property type="entry name" value="DeoR_HTH"/>
</dbReference>
<dbReference type="SUPFAM" id="SSF46785">
    <property type="entry name" value="Winged helix' DNA-binding domain"/>
    <property type="match status" value="1"/>
</dbReference>
<comment type="caution">
    <text evidence="9">The sequence shown here is derived from an EMBL/GenBank/DDBJ whole genome shotgun (WGS) entry which is preliminary data.</text>
</comment>
<dbReference type="InterPro" id="IPR002178">
    <property type="entry name" value="PTS_EIIA_type-2_dom"/>
</dbReference>
<dbReference type="PROSITE" id="PS51094">
    <property type="entry name" value="PTS_EIIA_TYPE_2"/>
    <property type="match status" value="1"/>
</dbReference>
<dbReference type="SUPFAM" id="SSF63520">
    <property type="entry name" value="PTS-regulatory domain, PRD"/>
    <property type="match status" value="2"/>
</dbReference>
<dbReference type="InterPro" id="IPR036095">
    <property type="entry name" value="PTS_EIIB-like_sf"/>
</dbReference>
<evidence type="ECO:0000256" key="1">
    <source>
        <dbReference type="ARBA" id="ARBA00022679"/>
    </source>
</evidence>
<dbReference type="PANTHER" id="PTHR30185">
    <property type="entry name" value="CRYPTIC BETA-GLUCOSIDE BGL OPERON ANTITERMINATOR"/>
    <property type="match status" value="1"/>
</dbReference>
<dbReference type="Pfam" id="PF00874">
    <property type="entry name" value="PRD"/>
    <property type="match status" value="2"/>
</dbReference>
<name>A0ABQ3NCM6_9BACI</name>
<accession>A0ABQ3NCM6</accession>
<feature type="domain" description="PRD" evidence="8">
    <location>
        <begin position="180"/>
        <end position="285"/>
    </location>
</feature>
<proteinExistence type="predicted"/>
<evidence type="ECO:0000256" key="3">
    <source>
        <dbReference type="ARBA" id="ARBA00023015"/>
    </source>
</evidence>
<dbReference type="Gene3D" id="3.40.930.10">
    <property type="entry name" value="Mannitol-specific EII, Chain A"/>
    <property type="match status" value="1"/>
</dbReference>
<sequence length="643" mass="73364">MNNRQKELLRILLVHEEGALHSKDLAEELGCSEKTVRNDLDRLEEYLLEIPSASLNRRPGLGMSLAIDEADRKDLLRRLFSSEPKTMEERLFEMAFQLLTSDKPITLQYWADRYYVAKAVIKKDIDTIANWLQRYDLEVVSKQRLGNTIQGTELKKRNALAHLSELIPSISSDKNLVLDLFLPYEISVVRKALQEMQHKFSISFTDGAFESLLVHALIMVKRTRQRSPVFVQASEMKLAAERQEYQFAGWFFEQLSSEFRLTFPEVERVYFSWHLMSSKRTEEGLAQVLQNDEETAGMVKALIRKMEKLTFFPFKADSILTNGLAVHMHSVINRIKFGFPITNPLLANIKRMYPYMFSMVILALEEIRVDFSIDIPEDEAAYIVLHFQASLERMEGKREAKKKALIVCHMGIGMSHLLEAKIEQQYSDIEILACIGKAEVADYLGLHQPDFIISTIPLEKITINHIVISPLFGQEDKKKLRQFVEELDRKGTNAREGALSPFLMEDLMFFDVEKEHRYEIVEMLARALFEKGYVMKEFIQSAVGRERSSATAIGGGIAIPHGDPTLIRTSAVAVGVLKNRLEWGSEQVSLVFMLAISKENQGDIRGLIGKIASLSESPLMVLALSGAKDYQDFLRLLDKNSES</sequence>
<feature type="domain" description="PRD" evidence="8">
    <location>
        <begin position="290"/>
        <end position="397"/>
    </location>
</feature>
<evidence type="ECO:0000259" key="6">
    <source>
        <dbReference type="PROSITE" id="PS51094"/>
    </source>
</evidence>
<evidence type="ECO:0000256" key="4">
    <source>
        <dbReference type="ARBA" id="ARBA00023163"/>
    </source>
</evidence>
<keyword evidence="2" id="KW-0677">Repeat</keyword>
<organism evidence="9 10">
    <name type="scientific">Neobacillus kokaensis</name>
    <dbReference type="NCBI Taxonomy" id="2759023"/>
    <lineage>
        <taxon>Bacteria</taxon>
        <taxon>Bacillati</taxon>
        <taxon>Bacillota</taxon>
        <taxon>Bacilli</taxon>
        <taxon>Bacillales</taxon>
        <taxon>Bacillaceae</taxon>
        <taxon>Neobacillus</taxon>
    </lineage>
</organism>
<evidence type="ECO:0000259" key="5">
    <source>
        <dbReference type="PROSITE" id="PS51000"/>
    </source>
</evidence>
<dbReference type="InterPro" id="IPR013196">
    <property type="entry name" value="HTH_11"/>
</dbReference>
<dbReference type="InterPro" id="IPR036390">
    <property type="entry name" value="WH_DNA-bd_sf"/>
</dbReference>